<dbReference type="GO" id="GO:0006914">
    <property type="term" value="P:autophagy"/>
    <property type="evidence" value="ECO:0007669"/>
    <property type="project" value="UniProtKB-KW"/>
</dbReference>
<dbReference type="InterPro" id="IPR048720">
    <property type="entry name" value="PROPPIN"/>
</dbReference>
<accession>A0A0N5AJG2</accession>
<evidence type="ECO:0000256" key="3">
    <source>
        <dbReference type="ARBA" id="ARBA00023006"/>
    </source>
</evidence>
<evidence type="ECO:0000313" key="5">
    <source>
        <dbReference type="Proteomes" id="UP000046393"/>
    </source>
</evidence>
<sequence length="314" mass="35269">MGQYGEAVRYVERLFSACFVAYVLRKSPRKINAFHLEKRRKFCTQCYANTVVTIKMNREVCLDLLIFQLVKVSHQICDIPENKKGIIDITTDGVSMIAYPGAAETGRGLVIIITIHLIFTCAPSLSICAHTSPLAALRFNPDGKFLATSSVKGTVIRIFNVQTAERCYEFTRVNCMGFSENSKYLCLSSNTETVHVFKLEESVSDIQPETSSWTDYFAKAASSYLPTQVNELISREKSFATARLPKAGVKNVAALRIIKSELYLMVATADGFLYCFVVDPNGGECAIKFQHRIGNEVLFFNFIIIFLSERSLFY</sequence>
<evidence type="ECO:0000256" key="2">
    <source>
        <dbReference type="ARBA" id="ARBA00022737"/>
    </source>
</evidence>
<comment type="similarity">
    <text evidence="4">Belongs to the WD repeat PROPPIN family.</text>
</comment>
<keyword evidence="5" id="KW-1185">Reference proteome</keyword>
<dbReference type="Gene3D" id="2.130.10.10">
    <property type="entry name" value="YVTN repeat-like/Quinoprotein amine dehydrogenase"/>
    <property type="match status" value="1"/>
</dbReference>
<keyword evidence="1" id="KW-0853">WD repeat</keyword>
<dbReference type="InterPro" id="IPR015943">
    <property type="entry name" value="WD40/YVTN_repeat-like_dom_sf"/>
</dbReference>
<dbReference type="WBParaSite" id="SMUV_0000460101-mRNA-1">
    <property type="protein sequence ID" value="SMUV_0000460101-mRNA-1"/>
    <property type="gene ID" value="SMUV_0000460101"/>
</dbReference>
<dbReference type="Pfam" id="PF21032">
    <property type="entry name" value="PROPPIN"/>
    <property type="match status" value="1"/>
</dbReference>
<dbReference type="SMART" id="SM00320">
    <property type="entry name" value="WD40"/>
    <property type="match status" value="2"/>
</dbReference>
<proteinExistence type="inferred from homology"/>
<dbReference type="SUPFAM" id="SSF50978">
    <property type="entry name" value="WD40 repeat-like"/>
    <property type="match status" value="1"/>
</dbReference>
<dbReference type="PANTHER" id="PTHR11227">
    <property type="entry name" value="WD-REPEAT PROTEIN INTERACTING WITH PHOSPHOINOSIDES WIPI -RELATED"/>
    <property type="match status" value="1"/>
</dbReference>
<reference evidence="6" key="1">
    <citation type="submission" date="2017-02" db="UniProtKB">
        <authorList>
            <consortium name="WormBaseParasite"/>
        </authorList>
    </citation>
    <scope>IDENTIFICATION</scope>
</reference>
<evidence type="ECO:0000313" key="6">
    <source>
        <dbReference type="WBParaSite" id="SMUV_0000460101-mRNA-1"/>
    </source>
</evidence>
<evidence type="ECO:0000256" key="4">
    <source>
        <dbReference type="ARBA" id="ARBA00025740"/>
    </source>
</evidence>
<evidence type="ECO:0000256" key="1">
    <source>
        <dbReference type="ARBA" id="ARBA00022574"/>
    </source>
</evidence>
<dbReference type="STRING" id="451379.A0A0N5AJG2"/>
<dbReference type="GO" id="GO:0005737">
    <property type="term" value="C:cytoplasm"/>
    <property type="evidence" value="ECO:0007669"/>
    <property type="project" value="UniProtKB-ARBA"/>
</dbReference>
<dbReference type="InterPro" id="IPR001680">
    <property type="entry name" value="WD40_rpt"/>
</dbReference>
<name>A0A0N5AJG2_9BILA</name>
<dbReference type="AlphaFoldDB" id="A0A0N5AJG2"/>
<organism evidence="5 6">
    <name type="scientific">Syphacia muris</name>
    <dbReference type="NCBI Taxonomy" id="451379"/>
    <lineage>
        <taxon>Eukaryota</taxon>
        <taxon>Metazoa</taxon>
        <taxon>Ecdysozoa</taxon>
        <taxon>Nematoda</taxon>
        <taxon>Chromadorea</taxon>
        <taxon>Rhabditida</taxon>
        <taxon>Spirurina</taxon>
        <taxon>Oxyuridomorpha</taxon>
        <taxon>Oxyuroidea</taxon>
        <taxon>Oxyuridae</taxon>
        <taxon>Syphacia</taxon>
    </lineage>
</organism>
<keyword evidence="2" id="KW-0677">Repeat</keyword>
<dbReference type="Proteomes" id="UP000046393">
    <property type="component" value="Unplaced"/>
</dbReference>
<dbReference type="InterPro" id="IPR036322">
    <property type="entry name" value="WD40_repeat_dom_sf"/>
</dbReference>
<keyword evidence="3" id="KW-0072">Autophagy</keyword>
<protein>
    <submittedName>
        <fullName evidence="6">WD repeat domain phosphoinositide-interacting protein 2</fullName>
    </submittedName>
</protein>